<keyword evidence="1" id="KW-0472">Membrane</keyword>
<evidence type="ECO:0000313" key="2">
    <source>
        <dbReference type="EMBL" id="CDC69896.1"/>
    </source>
</evidence>
<accession>R6TPS0</accession>
<evidence type="ECO:0000256" key="1">
    <source>
        <dbReference type="SAM" id="Phobius"/>
    </source>
</evidence>
<name>R6TPS0_9BACT</name>
<feature type="transmembrane region" description="Helical" evidence="1">
    <location>
        <begin position="43"/>
        <end position="63"/>
    </location>
</feature>
<feature type="transmembrane region" description="Helical" evidence="1">
    <location>
        <begin position="75"/>
        <end position="93"/>
    </location>
</feature>
<sequence>MISVFPKNVTSVRFLQSAKANSPTETTEPGIFRETIASFERHACAAMYFTGIPSIFSGMLIVFPTKLKPSTVTSPFFTLYWIPLSVSLTAPAGSMRQRSRNNTVSAVFFICFPPYRSPHTGRVCFFCILTQLCAGCNNIIVNYPFSP</sequence>
<dbReference type="Proteomes" id="UP000017938">
    <property type="component" value="Unassembled WGS sequence"/>
</dbReference>
<gene>
    <name evidence="2" type="ORF">BN580_00634</name>
</gene>
<protein>
    <submittedName>
        <fullName evidence="2">Uncharacterized protein</fullName>
    </submittedName>
</protein>
<comment type="caution">
    <text evidence="2">The sequence shown here is derived from an EMBL/GenBank/DDBJ whole genome shotgun (WGS) entry which is preliminary data.</text>
</comment>
<dbReference type="AlphaFoldDB" id="R6TPS0"/>
<evidence type="ECO:0000313" key="3">
    <source>
        <dbReference type="Proteomes" id="UP000017938"/>
    </source>
</evidence>
<organism evidence="2 3">
    <name type="scientific">Candidatus Colimorpha enterica</name>
    <dbReference type="NCBI Taxonomy" id="3083063"/>
    <lineage>
        <taxon>Bacteria</taxon>
        <taxon>Pseudomonadati</taxon>
        <taxon>Bacteroidota</taxon>
        <taxon>Bacteroidia</taxon>
        <taxon>Bacteroidales</taxon>
        <taxon>Candidatus Colimorpha</taxon>
    </lineage>
</organism>
<proteinExistence type="predicted"/>
<keyword evidence="1" id="KW-1133">Transmembrane helix</keyword>
<reference evidence="2" key="1">
    <citation type="submission" date="2012-11" db="EMBL/GenBank/DDBJ databases">
        <title>Dependencies among metagenomic species, viruses, plasmids and units of genetic variation.</title>
        <authorList>
            <person name="Nielsen H.B."/>
            <person name="Almeida M."/>
            <person name="Juncker A.S."/>
            <person name="Rasmussen S."/>
            <person name="Li J."/>
            <person name="Sunagawa S."/>
            <person name="Plichta D."/>
            <person name="Gautier L."/>
            <person name="Le Chatelier E."/>
            <person name="Peletier E."/>
            <person name="Bonde I."/>
            <person name="Nielsen T."/>
            <person name="Manichanh C."/>
            <person name="Arumugam M."/>
            <person name="Batto J."/>
            <person name="Santos M.B.Q.D."/>
            <person name="Blom N."/>
            <person name="Borruel N."/>
            <person name="Burgdorf K.S."/>
            <person name="Boumezbeur F."/>
            <person name="Casellas F."/>
            <person name="Dore J."/>
            <person name="Guarner F."/>
            <person name="Hansen T."/>
            <person name="Hildebrand F."/>
            <person name="Kaas R.S."/>
            <person name="Kennedy S."/>
            <person name="Kristiansen K."/>
            <person name="Kultima J.R."/>
            <person name="Leonard P."/>
            <person name="Levenez F."/>
            <person name="Lund O."/>
            <person name="Moumen B."/>
            <person name="Le Paslier D."/>
            <person name="Pons N."/>
            <person name="Pedersen O."/>
            <person name="Prifti E."/>
            <person name="Qin J."/>
            <person name="Raes J."/>
            <person name="Tap J."/>
            <person name="Tims S."/>
            <person name="Ussery D.W."/>
            <person name="Yamada T."/>
            <person name="MetaHit consortium"/>
            <person name="Renault P."/>
            <person name="Sicheritz-Ponten T."/>
            <person name="Bork P."/>
            <person name="Wang J."/>
            <person name="Brunak S."/>
            <person name="Ehrlich S.D."/>
        </authorList>
    </citation>
    <scope>NUCLEOTIDE SEQUENCE [LARGE SCALE GENOMIC DNA]</scope>
</reference>
<keyword evidence="1" id="KW-0812">Transmembrane</keyword>
<dbReference type="EMBL" id="CBFW010000014">
    <property type="protein sequence ID" value="CDC69896.1"/>
    <property type="molecule type" value="Genomic_DNA"/>
</dbReference>